<dbReference type="EMBL" id="JACTNF010000034">
    <property type="protein sequence ID" value="MBO1076911.1"/>
    <property type="molecule type" value="Genomic_DNA"/>
</dbReference>
<dbReference type="InterPro" id="IPR005064">
    <property type="entry name" value="BUG"/>
</dbReference>
<evidence type="ECO:0000256" key="1">
    <source>
        <dbReference type="ARBA" id="ARBA00006987"/>
    </source>
</evidence>
<dbReference type="SUPFAM" id="SSF53850">
    <property type="entry name" value="Periplasmic binding protein-like II"/>
    <property type="match status" value="1"/>
</dbReference>
<evidence type="ECO:0000256" key="2">
    <source>
        <dbReference type="SAM" id="SignalP"/>
    </source>
</evidence>
<dbReference type="PANTHER" id="PTHR42928">
    <property type="entry name" value="TRICARBOXYLATE-BINDING PROTEIN"/>
    <property type="match status" value="1"/>
</dbReference>
<dbReference type="InterPro" id="IPR042100">
    <property type="entry name" value="Bug_dom1"/>
</dbReference>
<name>A0ABS3KKP9_9PROT</name>
<comment type="similarity">
    <text evidence="1">Belongs to the UPF0065 (bug) family.</text>
</comment>
<dbReference type="RefSeq" id="WP_207450460.1">
    <property type="nucleotide sequence ID" value="NZ_JACTNF010000034.1"/>
</dbReference>
<comment type="caution">
    <text evidence="3">The sequence shown here is derived from an EMBL/GenBank/DDBJ whole genome shotgun (WGS) entry which is preliminary data.</text>
</comment>
<proteinExistence type="inferred from homology"/>
<dbReference type="Pfam" id="PF03401">
    <property type="entry name" value="TctC"/>
    <property type="match status" value="1"/>
</dbReference>
<dbReference type="Gene3D" id="3.40.190.10">
    <property type="entry name" value="Periplasmic binding protein-like II"/>
    <property type="match status" value="1"/>
</dbReference>
<dbReference type="CDD" id="cd13578">
    <property type="entry name" value="PBP2_Bug27"/>
    <property type="match status" value="1"/>
</dbReference>
<protein>
    <submittedName>
        <fullName evidence="3">Tripartite tricarboxylate transporter substrate binding protein</fullName>
    </submittedName>
</protein>
<sequence>MKRSEFLRAALAVLAAGGPSAAALAAEEYPTRQVRLVSGFAPGGGTDILGRIVAQKFSDIWRSNMLVENRSGASGSVGAAYAARAAADGYTLLLAPNSYTITPHVQPNPGFDIIKDFAPVGMIATSPLVLAVNPKLPVTNVAELIAYAKAHPRELNQGSAGSATAPHLAGELFNLMAGTTISHVPYRGSGPAVTAQLANEVQLSFGPLNSIEGFVRDGQLRVLAALGAQRYVGLPDIPTVAESGLPGYAVDLWYALLAPAGTPASIVGKLNADLNRILADEPTRRSLFEKGFVAAPGTPAALAEVIRDDFARWKSVTERIEIKLD</sequence>
<evidence type="ECO:0000313" key="4">
    <source>
        <dbReference type="Proteomes" id="UP001518990"/>
    </source>
</evidence>
<keyword evidence="4" id="KW-1185">Reference proteome</keyword>
<dbReference type="PIRSF" id="PIRSF017082">
    <property type="entry name" value="YflP"/>
    <property type="match status" value="1"/>
</dbReference>
<accession>A0ABS3KKP9</accession>
<evidence type="ECO:0000313" key="3">
    <source>
        <dbReference type="EMBL" id="MBO1076911.1"/>
    </source>
</evidence>
<gene>
    <name evidence="3" type="ORF">IAI60_20045</name>
</gene>
<organism evidence="3 4">
    <name type="scientific">Roseomonas marmotae</name>
    <dbReference type="NCBI Taxonomy" id="2768161"/>
    <lineage>
        <taxon>Bacteria</taxon>
        <taxon>Pseudomonadati</taxon>
        <taxon>Pseudomonadota</taxon>
        <taxon>Alphaproteobacteria</taxon>
        <taxon>Acetobacterales</taxon>
        <taxon>Roseomonadaceae</taxon>
        <taxon>Roseomonas</taxon>
    </lineage>
</organism>
<dbReference type="Proteomes" id="UP001518990">
    <property type="component" value="Unassembled WGS sequence"/>
</dbReference>
<dbReference type="Gene3D" id="3.40.190.150">
    <property type="entry name" value="Bordetella uptake gene, domain 1"/>
    <property type="match status" value="1"/>
</dbReference>
<feature type="chain" id="PRO_5045801291" evidence="2">
    <location>
        <begin position="26"/>
        <end position="325"/>
    </location>
</feature>
<feature type="signal peptide" evidence="2">
    <location>
        <begin position="1"/>
        <end position="25"/>
    </location>
</feature>
<dbReference type="PANTHER" id="PTHR42928:SF5">
    <property type="entry name" value="BLR1237 PROTEIN"/>
    <property type="match status" value="1"/>
</dbReference>
<reference evidence="3 4" key="1">
    <citation type="submission" date="2020-09" db="EMBL/GenBank/DDBJ databases">
        <title>Roseomonas.</title>
        <authorList>
            <person name="Zhu W."/>
        </authorList>
    </citation>
    <scope>NUCLEOTIDE SEQUENCE [LARGE SCALE GENOMIC DNA]</scope>
    <source>
        <strain evidence="3 4">1311</strain>
    </source>
</reference>
<keyword evidence="2" id="KW-0732">Signal</keyword>